<dbReference type="GO" id="GO:0000160">
    <property type="term" value="P:phosphorelay signal transduction system"/>
    <property type="evidence" value="ECO:0007669"/>
    <property type="project" value="InterPro"/>
</dbReference>
<dbReference type="PROSITE" id="PS00622">
    <property type="entry name" value="HTH_LUXR_1"/>
    <property type="match status" value="1"/>
</dbReference>
<organism evidence="10 12">
    <name type="scientific">Alkalithermobacter thermoalcaliphilus JW-YL-7 = DSM 7308</name>
    <dbReference type="NCBI Taxonomy" id="1121328"/>
    <lineage>
        <taxon>Bacteria</taxon>
        <taxon>Bacillati</taxon>
        <taxon>Bacillota</taxon>
        <taxon>Clostridia</taxon>
        <taxon>Peptostreptococcales</taxon>
        <taxon>Tepidibacteraceae</taxon>
        <taxon>Alkalithermobacter</taxon>
    </lineage>
</organism>
<dbReference type="InterPro" id="IPR011006">
    <property type="entry name" value="CheY-like_superfamily"/>
</dbReference>
<dbReference type="PATRIC" id="fig|1121328.3.peg.1273"/>
<dbReference type="SMART" id="SM00421">
    <property type="entry name" value="HTH_LUXR"/>
    <property type="match status" value="1"/>
</dbReference>
<reference evidence="10 12" key="1">
    <citation type="submission" date="2016-02" db="EMBL/GenBank/DDBJ databases">
        <title>Draft genome sequence for Clostridium paradoxum JW-YL-7.</title>
        <authorList>
            <person name="Utturkar S.M."/>
            <person name="Lancaster A."/>
            <person name="Poole F.L."/>
            <person name="Adams M.W."/>
            <person name="Brown S.D."/>
        </authorList>
    </citation>
    <scope>NUCLEOTIDE SEQUENCE [LARGE SCALE GENOMIC DNA]</scope>
    <source>
        <strain evidence="10 12">JW-YL-7</strain>
    </source>
</reference>
<evidence type="ECO:0000313" key="11">
    <source>
        <dbReference type="EMBL" id="SHK43330.1"/>
    </source>
</evidence>
<accession>A0A150FRG3</accession>
<reference evidence="11 13" key="2">
    <citation type="submission" date="2016-11" db="EMBL/GenBank/DDBJ databases">
        <authorList>
            <person name="Varghese N."/>
            <person name="Submissions S."/>
        </authorList>
    </citation>
    <scope>NUCLEOTIDE SEQUENCE [LARGE SCALE GENOMIC DNA]</scope>
    <source>
        <strain evidence="11 13">DSM 7308</strain>
    </source>
</reference>
<dbReference type="EMBL" id="LSFY01000001">
    <property type="protein sequence ID" value="KXZ40189.1"/>
    <property type="molecule type" value="Genomic_DNA"/>
</dbReference>
<dbReference type="Proteomes" id="UP000323392">
    <property type="component" value="Unassembled WGS sequence"/>
</dbReference>
<sequence>MKTKINVLIVDDHALMREGLKRILELEDNINVVDTASDGLDAIEKFKKLDIDVILLDINMPKLNGIETLRKLKNMDSSIKVIMLTIYDEREYLLETLNIGANGYILKDLDSSSLVSAIINVNNGGVYVHPNLAGELFKEINAQKTKDKKEGIDSLTRREYEVMCCIAEGLSNKQISQKLVISEKTVKNHVSSILRKLKLDDRTKVAIYAYKNNVKKI</sequence>
<feature type="modified residue" description="4-aspartylphosphate" evidence="7">
    <location>
        <position position="57"/>
    </location>
</feature>
<dbReference type="InterPro" id="IPR001789">
    <property type="entry name" value="Sig_transdc_resp-reg_receiver"/>
</dbReference>
<name>A0A150FRG3_CLOPD</name>
<keyword evidence="13" id="KW-1185">Reference proteome</keyword>
<evidence type="ECO:0000256" key="4">
    <source>
        <dbReference type="ARBA" id="ARBA00023125"/>
    </source>
</evidence>
<evidence type="ECO:0000313" key="10">
    <source>
        <dbReference type="EMBL" id="KXZ40189.1"/>
    </source>
</evidence>
<gene>
    <name evidence="10" type="ORF">JWYL7_1264</name>
    <name evidence="11" type="ORF">SAMN05661008_00258</name>
</gene>
<keyword evidence="5" id="KW-0804">Transcription</keyword>
<evidence type="ECO:0000259" key="9">
    <source>
        <dbReference type="PROSITE" id="PS50110"/>
    </source>
</evidence>
<evidence type="ECO:0000256" key="3">
    <source>
        <dbReference type="ARBA" id="ARBA00023015"/>
    </source>
</evidence>
<dbReference type="GO" id="GO:0006355">
    <property type="term" value="P:regulation of DNA-templated transcription"/>
    <property type="evidence" value="ECO:0007669"/>
    <property type="project" value="InterPro"/>
</dbReference>
<evidence type="ECO:0000313" key="13">
    <source>
        <dbReference type="Proteomes" id="UP000323392"/>
    </source>
</evidence>
<dbReference type="Proteomes" id="UP000092605">
    <property type="component" value="Unassembled WGS sequence"/>
</dbReference>
<dbReference type="SUPFAM" id="SSF46894">
    <property type="entry name" value="C-terminal effector domain of the bipartite response regulators"/>
    <property type="match status" value="1"/>
</dbReference>
<dbReference type="Pfam" id="PF00072">
    <property type="entry name" value="Response_reg"/>
    <property type="match status" value="1"/>
</dbReference>
<dbReference type="CDD" id="cd06170">
    <property type="entry name" value="LuxR_C_like"/>
    <property type="match status" value="1"/>
</dbReference>
<dbReference type="PROSITE" id="PS50110">
    <property type="entry name" value="RESPONSE_REGULATORY"/>
    <property type="match status" value="1"/>
</dbReference>
<feature type="domain" description="HTH luxR-type" evidence="8">
    <location>
        <begin position="148"/>
        <end position="213"/>
    </location>
</feature>
<evidence type="ECO:0000313" key="12">
    <source>
        <dbReference type="Proteomes" id="UP000092605"/>
    </source>
</evidence>
<dbReference type="SMART" id="SM00448">
    <property type="entry name" value="REC"/>
    <property type="match status" value="1"/>
</dbReference>
<evidence type="ECO:0000256" key="2">
    <source>
        <dbReference type="ARBA" id="ARBA00022553"/>
    </source>
</evidence>
<comment type="function">
    <text evidence="6">May play the central regulatory role in sporulation. It may be an element of the effector pathway responsible for the activation of sporulation genes in response to nutritional stress. Spo0A may act in concert with spo0H (a sigma factor) to control the expression of some genes that are critical to the sporulation process.</text>
</comment>
<dbReference type="GO" id="GO:0003677">
    <property type="term" value="F:DNA binding"/>
    <property type="evidence" value="ECO:0007669"/>
    <property type="project" value="UniProtKB-KW"/>
</dbReference>
<dbReference type="PANTHER" id="PTHR43214:SF39">
    <property type="entry name" value="TRANSCRIPTIONAL REGULATORY PROTEIN DEGU"/>
    <property type="match status" value="1"/>
</dbReference>
<dbReference type="OrthoDB" id="9779069at2"/>
<dbReference type="CDD" id="cd17535">
    <property type="entry name" value="REC_NarL-like"/>
    <property type="match status" value="1"/>
</dbReference>
<dbReference type="AlphaFoldDB" id="A0A150FRG3"/>
<evidence type="ECO:0000256" key="7">
    <source>
        <dbReference type="PROSITE-ProRule" id="PRU00169"/>
    </source>
</evidence>
<dbReference type="PRINTS" id="PR00038">
    <property type="entry name" value="HTHLUXR"/>
</dbReference>
<dbReference type="InterPro" id="IPR016032">
    <property type="entry name" value="Sig_transdc_resp-reg_C-effctor"/>
</dbReference>
<dbReference type="Gene3D" id="3.40.50.2300">
    <property type="match status" value="1"/>
</dbReference>
<feature type="domain" description="Response regulatory" evidence="9">
    <location>
        <begin position="6"/>
        <end position="122"/>
    </location>
</feature>
<dbReference type="STRING" id="1121328.JWYL7_1264"/>
<keyword evidence="4" id="KW-0238">DNA-binding</keyword>
<evidence type="ECO:0000256" key="6">
    <source>
        <dbReference type="ARBA" id="ARBA00024867"/>
    </source>
</evidence>
<evidence type="ECO:0000256" key="1">
    <source>
        <dbReference type="ARBA" id="ARBA00018672"/>
    </source>
</evidence>
<dbReference type="PROSITE" id="PS50043">
    <property type="entry name" value="HTH_LUXR_2"/>
    <property type="match status" value="1"/>
</dbReference>
<proteinExistence type="predicted"/>
<dbReference type="Pfam" id="PF00196">
    <property type="entry name" value="GerE"/>
    <property type="match status" value="1"/>
</dbReference>
<dbReference type="InterPro" id="IPR000792">
    <property type="entry name" value="Tscrpt_reg_LuxR_C"/>
</dbReference>
<keyword evidence="3" id="KW-0805">Transcription regulation</keyword>
<keyword evidence="2 7" id="KW-0597">Phosphoprotein</keyword>
<dbReference type="InterPro" id="IPR039420">
    <property type="entry name" value="WalR-like"/>
</dbReference>
<dbReference type="SUPFAM" id="SSF52172">
    <property type="entry name" value="CheY-like"/>
    <property type="match status" value="1"/>
</dbReference>
<dbReference type="RefSeq" id="WP_066070629.1">
    <property type="nucleotide sequence ID" value="NZ_FRBG01000001.1"/>
</dbReference>
<evidence type="ECO:0000256" key="5">
    <source>
        <dbReference type="ARBA" id="ARBA00023163"/>
    </source>
</evidence>
<evidence type="ECO:0000259" key="8">
    <source>
        <dbReference type="PROSITE" id="PS50043"/>
    </source>
</evidence>
<dbReference type="EMBL" id="FRBG01000001">
    <property type="protein sequence ID" value="SHK43330.1"/>
    <property type="molecule type" value="Genomic_DNA"/>
</dbReference>
<dbReference type="InterPro" id="IPR058245">
    <property type="entry name" value="NreC/VraR/RcsB-like_REC"/>
</dbReference>
<dbReference type="PANTHER" id="PTHR43214">
    <property type="entry name" value="TWO-COMPONENT RESPONSE REGULATOR"/>
    <property type="match status" value="1"/>
</dbReference>
<protein>
    <recommendedName>
        <fullName evidence="1">Stage 0 sporulation protein A homolog</fullName>
    </recommendedName>
</protein>
<comment type="caution">
    <text evidence="10">The sequence shown here is derived from an EMBL/GenBank/DDBJ whole genome shotgun (WGS) entry which is preliminary data.</text>
</comment>